<dbReference type="KEGG" id="uma:UMAG_11251"/>
<sequence length="100" mass="11057">MAWYFCRTRSGRGDSKFRLSTNQTSLQATVRCRGAPSVSARILKRLACVPASCWPSVSASAVESENYVGYLLTTTLYSTVLVQRVRDCTINILRGENSDS</sequence>
<dbReference type="EMBL" id="CM003141">
    <property type="protein sequence ID" value="KIS70922.1"/>
    <property type="molecule type" value="Genomic_DNA"/>
</dbReference>
<dbReference type="InParanoid" id="A0A0D1CCR2"/>
<name>A0A0D1CCR2_MYCMD</name>
<reference evidence="1 2" key="1">
    <citation type="journal article" date="2006" name="Nature">
        <title>Insights from the genome of the biotrophic fungal plant pathogen Ustilago maydis.</title>
        <authorList>
            <person name="Kamper J."/>
            <person name="Kahmann R."/>
            <person name="Bolker M."/>
            <person name="Ma L.J."/>
            <person name="Brefort T."/>
            <person name="Saville B.J."/>
            <person name="Banuett F."/>
            <person name="Kronstad J.W."/>
            <person name="Gold S.E."/>
            <person name="Muller O."/>
            <person name="Perlin M.H."/>
            <person name="Wosten H.A."/>
            <person name="de Vries R."/>
            <person name="Ruiz-Herrera J."/>
            <person name="Reynaga-Pena C.G."/>
            <person name="Snetselaar K."/>
            <person name="McCann M."/>
            <person name="Perez-Martin J."/>
            <person name="Feldbrugge M."/>
            <person name="Basse C.W."/>
            <person name="Steinberg G."/>
            <person name="Ibeas J.I."/>
            <person name="Holloman W."/>
            <person name="Guzman P."/>
            <person name="Farman M."/>
            <person name="Stajich J.E."/>
            <person name="Sentandreu R."/>
            <person name="Gonzalez-Prieto J.M."/>
            <person name="Kennell J.C."/>
            <person name="Molina L."/>
            <person name="Schirawski J."/>
            <person name="Mendoza-Mendoza A."/>
            <person name="Greilinger D."/>
            <person name="Munch K."/>
            <person name="Rossel N."/>
            <person name="Scherer M."/>
            <person name="Vranes M."/>
            <person name="Ladendorf O."/>
            <person name="Vincon V."/>
            <person name="Fuchs U."/>
            <person name="Sandrock B."/>
            <person name="Meng S."/>
            <person name="Ho E.C."/>
            <person name="Cahill M.J."/>
            <person name="Boyce K.J."/>
            <person name="Klose J."/>
            <person name="Klosterman S.J."/>
            <person name="Deelstra H.J."/>
            <person name="Ortiz-Castellanos L."/>
            <person name="Li W."/>
            <person name="Sanchez-Alonso P."/>
            <person name="Schreier P.H."/>
            <person name="Hauser-Hahn I."/>
            <person name="Vaupel M."/>
            <person name="Koopmann E."/>
            <person name="Friedrich G."/>
            <person name="Voss H."/>
            <person name="Schluter T."/>
            <person name="Margolis J."/>
            <person name="Platt D."/>
            <person name="Swimmer C."/>
            <person name="Gnirke A."/>
            <person name="Chen F."/>
            <person name="Vysotskaia V."/>
            <person name="Mannhaupt G."/>
            <person name="Guldener U."/>
            <person name="Munsterkotter M."/>
            <person name="Haase D."/>
            <person name="Oesterheld M."/>
            <person name="Mewes H.W."/>
            <person name="Mauceli E.W."/>
            <person name="DeCaprio D."/>
            <person name="Wade C.M."/>
            <person name="Butler J."/>
            <person name="Young S."/>
            <person name="Jaffe D.B."/>
            <person name="Calvo S."/>
            <person name="Nusbaum C."/>
            <person name="Galagan J."/>
            <person name="Birren B.W."/>
        </authorList>
    </citation>
    <scope>NUCLEOTIDE SEQUENCE [LARGE SCALE GENOMIC DNA]</scope>
    <source>
        <strain evidence="2">DSM 14603 / FGSC 9021 / UM521</strain>
    </source>
</reference>
<gene>
    <name evidence="1" type="ORF">UMAG_11251</name>
</gene>
<accession>A0A0D1CCR2</accession>
<evidence type="ECO:0000313" key="2">
    <source>
        <dbReference type="Proteomes" id="UP000000561"/>
    </source>
</evidence>
<proteinExistence type="predicted"/>
<dbReference type="GeneID" id="23567158"/>
<dbReference type="VEuPathDB" id="FungiDB:UMAG_11251"/>
<dbReference type="RefSeq" id="XP_011387376.1">
    <property type="nucleotide sequence ID" value="XM_011389074.1"/>
</dbReference>
<protein>
    <submittedName>
        <fullName evidence="1">Uncharacterized protein</fullName>
    </submittedName>
</protein>
<dbReference type="AlphaFoldDB" id="A0A0D1CCR2"/>
<dbReference type="Proteomes" id="UP000000561">
    <property type="component" value="Chromosome 2"/>
</dbReference>
<organism evidence="1 2">
    <name type="scientific">Mycosarcoma maydis</name>
    <name type="common">Corn smut fungus</name>
    <name type="synonym">Ustilago maydis</name>
    <dbReference type="NCBI Taxonomy" id="5270"/>
    <lineage>
        <taxon>Eukaryota</taxon>
        <taxon>Fungi</taxon>
        <taxon>Dikarya</taxon>
        <taxon>Basidiomycota</taxon>
        <taxon>Ustilaginomycotina</taxon>
        <taxon>Ustilaginomycetes</taxon>
        <taxon>Ustilaginales</taxon>
        <taxon>Ustilaginaceae</taxon>
        <taxon>Mycosarcoma</taxon>
    </lineage>
</organism>
<keyword evidence="2" id="KW-1185">Reference proteome</keyword>
<evidence type="ECO:0000313" key="1">
    <source>
        <dbReference type="EMBL" id="KIS70922.1"/>
    </source>
</evidence>